<feature type="transmembrane region" description="Helical" evidence="1">
    <location>
        <begin position="326"/>
        <end position="346"/>
    </location>
</feature>
<keyword evidence="1" id="KW-0812">Transmembrane</keyword>
<evidence type="ECO:0000313" key="2">
    <source>
        <dbReference type="EMBL" id="OYD15415.1"/>
    </source>
</evidence>
<gene>
    <name evidence="2" type="ORF">CH333_05825</name>
</gene>
<accession>A0A235BV13</accession>
<reference evidence="2 3" key="1">
    <citation type="submission" date="2017-07" db="EMBL/GenBank/DDBJ databases">
        <title>Recovery of genomes from metagenomes via a dereplication, aggregation, and scoring strategy.</title>
        <authorList>
            <person name="Sieber C.M."/>
            <person name="Probst A.J."/>
            <person name="Sharrar A."/>
            <person name="Thomas B.C."/>
            <person name="Hess M."/>
            <person name="Tringe S.G."/>
            <person name="Banfield J.F."/>
        </authorList>
    </citation>
    <scope>NUCLEOTIDE SEQUENCE [LARGE SCALE GENOMIC DNA]</scope>
    <source>
        <strain evidence="2">JGI_Cruoil_03_44_89</strain>
    </source>
</reference>
<dbReference type="NCBIfam" id="TIGR04332">
    <property type="entry name" value="gamma_Glu_sys"/>
    <property type="match status" value="1"/>
</dbReference>
<sequence>MRHREGKIPVYTLALIAVLAVVLFAVEERNKVQIDDPYKSAKVNAAVLCKRGFEVIKDARDSLSLTVDRINDPNGTGLIGPQYSLITEGMSNLTEKLTTLNPNFSAAVVDMLTKCGVKEGDVLAIGWTGSYPAINIAVLAACEVLSLRPIIVTSVSSSMWGANIPSFTYLDMERILYEKGVFSNRSCAASIGGKDDVGIGLSPEGRRLIGETVQRTSVEYIVAKDIEESVKKRLAIYGDSAKIFINVGWGMANIGENQLVPGVNSSTRMLKLKPSCVAKEIADRGIPIINLVSFEKLAREYSLPIAPIPIPAIGVGLLYYKYVYSVPFAIVFILVIGVVLFISLKYEVEHIFRRDR</sequence>
<protein>
    <recommendedName>
        <fullName evidence="4">Poly-gamma-glutamate system protein</fullName>
    </recommendedName>
</protein>
<dbReference type="InterPro" id="IPR027602">
    <property type="entry name" value="PGA_system"/>
</dbReference>
<comment type="caution">
    <text evidence="2">The sequence shown here is derived from an EMBL/GenBank/DDBJ whole genome shotgun (WGS) entry which is preliminary data.</text>
</comment>
<evidence type="ECO:0008006" key="4">
    <source>
        <dbReference type="Google" id="ProtNLM"/>
    </source>
</evidence>
<dbReference type="Proteomes" id="UP000215215">
    <property type="component" value="Unassembled WGS sequence"/>
</dbReference>
<dbReference type="EMBL" id="NOZQ01000123">
    <property type="protein sequence ID" value="OYD15415.1"/>
    <property type="molecule type" value="Genomic_DNA"/>
</dbReference>
<proteinExistence type="predicted"/>
<feature type="transmembrane region" description="Helical" evidence="1">
    <location>
        <begin position="6"/>
        <end position="26"/>
    </location>
</feature>
<name>A0A235BV13_UNCW3</name>
<evidence type="ECO:0000313" key="3">
    <source>
        <dbReference type="Proteomes" id="UP000215215"/>
    </source>
</evidence>
<evidence type="ECO:0000256" key="1">
    <source>
        <dbReference type="SAM" id="Phobius"/>
    </source>
</evidence>
<keyword evidence="1" id="KW-1133">Transmembrane helix</keyword>
<dbReference type="AlphaFoldDB" id="A0A235BV13"/>
<organism evidence="2 3">
    <name type="scientific">candidate division WOR-3 bacterium JGI_Cruoil_03_44_89</name>
    <dbReference type="NCBI Taxonomy" id="1973748"/>
    <lineage>
        <taxon>Bacteria</taxon>
        <taxon>Bacteria division WOR-3</taxon>
    </lineage>
</organism>
<keyword evidence="1" id="KW-0472">Membrane</keyword>